<proteinExistence type="predicted"/>
<name>A0A0A9FML1_ARUDO</name>
<accession>A0A0A9FML1</accession>
<protein>
    <submittedName>
        <fullName evidence="2">Uncharacterized protein</fullName>
    </submittedName>
</protein>
<dbReference type="EMBL" id="GBRH01188328">
    <property type="protein sequence ID" value="JAE09568.1"/>
    <property type="molecule type" value="Transcribed_RNA"/>
</dbReference>
<sequence length="39" mass="4252">MRMNRSENIPGKAKVGSIPGIMRPKRTLACVVKPSTKQA</sequence>
<feature type="region of interest" description="Disordered" evidence="1">
    <location>
        <begin position="1"/>
        <end position="20"/>
    </location>
</feature>
<reference evidence="2" key="2">
    <citation type="journal article" date="2015" name="Data Brief">
        <title>Shoot transcriptome of the giant reed, Arundo donax.</title>
        <authorList>
            <person name="Barrero R.A."/>
            <person name="Guerrero F.D."/>
            <person name="Moolhuijzen P."/>
            <person name="Goolsby J.A."/>
            <person name="Tidwell J."/>
            <person name="Bellgard S.E."/>
            <person name="Bellgard M.I."/>
        </authorList>
    </citation>
    <scope>NUCLEOTIDE SEQUENCE</scope>
    <source>
        <tissue evidence="2">Shoot tissue taken approximately 20 cm above the soil surface</tissue>
    </source>
</reference>
<evidence type="ECO:0000256" key="1">
    <source>
        <dbReference type="SAM" id="MobiDB-lite"/>
    </source>
</evidence>
<organism evidence="2">
    <name type="scientific">Arundo donax</name>
    <name type="common">Giant reed</name>
    <name type="synonym">Donax arundinaceus</name>
    <dbReference type="NCBI Taxonomy" id="35708"/>
    <lineage>
        <taxon>Eukaryota</taxon>
        <taxon>Viridiplantae</taxon>
        <taxon>Streptophyta</taxon>
        <taxon>Embryophyta</taxon>
        <taxon>Tracheophyta</taxon>
        <taxon>Spermatophyta</taxon>
        <taxon>Magnoliopsida</taxon>
        <taxon>Liliopsida</taxon>
        <taxon>Poales</taxon>
        <taxon>Poaceae</taxon>
        <taxon>PACMAD clade</taxon>
        <taxon>Arundinoideae</taxon>
        <taxon>Arundineae</taxon>
        <taxon>Arundo</taxon>
    </lineage>
</organism>
<reference evidence="2" key="1">
    <citation type="submission" date="2014-09" db="EMBL/GenBank/DDBJ databases">
        <authorList>
            <person name="Magalhaes I.L.F."/>
            <person name="Oliveira U."/>
            <person name="Santos F.R."/>
            <person name="Vidigal T.H.D.A."/>
            <person name="Brescovit A.D."/>
            <person name="Santos A.J."/>
        </authorList>
    </citation>
    <scope>NUCLEOTIDE SEQUENCE</scope>
    <source>
        <tissue evidence="2">Shoot tissue taken approximately 20 cm above the soil surface</tissue>
    </source>
</reference>
<evidence type="ECO:0000313" key="2">
    <source>
        <dbReference type="EMBL" id="JAE09568.1"/>
    </source>
</evidence>
<dbReference type="AlphaFoldDB" id="A0A0A9FML1"/>